<dbReference type="OrthoDB" id="667202at2"/>
<dbReference type="Gene3D" id="3.10.450.50">
    <property type="match status" value="1"/>
</dbReference>
<accession>D9QJH9</accession>
<dbReference type="Pfam" id="PF14534">
    <property type="entry name" value="DUF4440"/>
    <property type="match status" value="1"/>
</dbReference>
<gene>
    <name evidence="2" type="ordered locus">Bresu_2230</name>
</gene>
<dbReference type="STRING" id="633149.Bresu_2230"/>
<dbReference type="InterPro" id="IPR032710">
    <property type="entry name" value="NTF2-like_dom_sf"/>
</dbReference>
<dbReference type="BioCyc" id="BSUB633149:G1GM8-2228-MONOMER"/>
<dbReference type="EMBL" id="CP002102">
    <property type="protein sequence ID" value="ADL01540.1"/>
    <property type="molecule type" value="Genomic_DNA"/>
</dbReference>
<dbReference type="SUPFAM" id="SSF54427">
    <property type="entry name" value="NTF2-like"/>
    <property type="match status" value="1"/>
</dbReference>
<feature type="domain" description="DUF4440" evidence="1">
    <location>
        <begin position="9"/>
        <end position="106"/>
    </location>
</feature>
<reference evidence="3" key="1">
    <citation type="journal article" date="2011" name="J. Bacteriol.">
        <title>Genome sequences of eight morphologically diverse alphaproteobacteria.</title>
        <authorList>
            <consortium name="US DOE Joint Genome Institute"/>
            <person name="Brown P.J."/>
            <person name="Kysela D.T."/>
            <person name="Buechlein A."/>
            <person name="Hemmerich C."/>
            <person name="Brun Y.V."/>
        </authorList>
    </citation>
    <scope>NUCLEOTIDE SEQUENCE [LARGE SCALE GENOMIC DNA]</scope>
    <source>
        <strain evidence="3">ATCC 15264 / DSM 4735 / LMG 14903 / NBRC 16000 / CB 81</strain>
    </source>
</reference>
<dbReference type="AlphaFoldDB" id="D9QJH9"/>
<protein>
    <recommendedName>
        <fullName evidence="1">DUF4440 domain-containing protein</fullName>
    </recommendedName>
</protein>
<dbReference type="eggNOG" id="ENOG5032YQ5">
    <property type="taxonomic scope" value="Bacteria"/>
</dbReference>
<organism evidence="2 3">
    <name type="scientific">Brevundimonas subvibrioides (strain ATCC 15264 / DSM 4735 / LMG 14903 / NBRC 16000 / CB 81)</name>
    <name type="common">Caulobacter subvibrioides</name>
    <dbReference type="NCBI Taxonomy" id="633149"/>
    <lineage>
        <taxon>Bacteria</taxon>
        <taxon>Pseudomonadati</taxon>
        <taxon>Pseudomonadota</taxon>
        <taxon>Alphaproteobacteria</taxon>
        <taxon>Caulobacterales</taxon>
        <taxon>Caulobacteraceae</taxon>
        <taxon>Brevundimonas</taxon>
    </lineage>
</organism>
<dbReference type="KEGG" id="bsb:Bresu_2230"/>
<proteinExistence type="predicted"/>
<evidence type="ECO:0000259" key="1">
    <source>
        <dbReference type="Pfam" id="PF14534"/>
    </source>
</evidence>
<dbReference type="RefSeq" id="WP_013269641.1">
    <property type="nucleotide sequence ID" value="NC_014375.1"/>
</dbReference>
<dbReference type="InterPro" id="IPR027843">
    <property type="entry name" value="DUF4440"/>
</dbReference>
<dbReference type="InParanoid" id="D9QJH9"/>
<dbReference type="Proteomes" id="UP000002696">
    <property type="component" value="Chromosome"/>
</dbReference>
<name>D9QJH9_BRESC</name>
<sequence length="120" mass="13600">MEDSRVWAFEESLWTADADHYREAIDAECLMVVPTAPYVLGGAEAIDAVIHTPRWTKVEMSDRRVTRPQEGLIVVAYHVTASRADAGEYTAWCTSTYRRVEHEVWTVVQHQQTPPIALGE</sequence>
<evidence type="ECO:0000313" key="3">
    <source>
        <dbReference type="Proteomes" id="UP000002696"/>
    </source>
</evidence>
<keyword evidence="3" id="KW-1185">Reference proteome</keyword>
<dbReference type="HOGENOM" id="CLU_147392_1_0_5"/>
<evidence type="ECO:0000313" key="2">
    <source>
        <dbReference type="EMBL" id="ADL01540.1"/>
    </source>
</evidence>